<organism evidence="2 3">
    <name type="scientific">Actinomortierella ambigua</name>
    <dbReference type="NCBI Taxonomy" id="1343610"/>
    <lineage>
        <taxon>Eukaryota</taxon>
        <taxon>Fungi</taxon>
        <taxon>Fungi incertae sedis</taxon>
        <taxon>Mucoromycota</taxon>
        <taxon>Mortierellomycotina</taxon>
        <taxon>Mortierellomycetes</taxon>
        <taxon>Mortierellales</taxon>
        <taxon>Mortierellaceae</taxon>
        <taxon>Actinomortierella</taxon>
    </lineage>
</organism>
<comment type="caution">
    <text evidence="2">The sequence shown here is derived from an EMBL/GenBank/DDBJ whole genome shotgun (WGS) entry which is preliminary data.</text>
</comment>
<dbReference type="OrthoDB" id="2160189at2759"/>
<evidence type="ECO:0000313" key="3">
    <source>
        <dbReference type="Proteomes" id="UP000807716"/>
    </source>
</evidence>
<evidence type="ECO:0000259" key="1">
    <source>
        <dbReference type="Pfam" id="PF01928"/>
    </source>
</evidence>
<dbReference type="InterPro" id="IPR033469">
    <property type="entry name" value="CYTH-like_dom_sf"/>
</dbReference>
<reference evidence="2" key="1">
    <citation type="journal article" date="2020" name="Fungal Divers.">
        <title>Resolving the Mortierellaceae phylogeny through synthesis of multi-gene phylogenetics and phylogenomics.</title>
        <authorList>
            <person name="Vandepol N."/>
            <person name="Liber J."/>
            <person name="Desiro A."/>
            <person name="Na H."/>
            <person name="Kennedy M."/>
            <person name="Barry K."/>
            <person name="Grigoriev I.V."/>
            <person name="Miller A.N."/>
            <person name="O'Donnell K."/>
            <person name="Stajich J.E."/>
            <person name="Bonito G."/>
        </authorList>
    </citation>
    <scope>NUCLEOTIDE SEQUENCE</scope>
    <source>
        <strain evidence="2">BC1065</strain>
    </source>
</reference>
<dbReference type="PANTHER" id="PTHR34948:SF2">
    <property type="entry name" value="TRIPHOSPHATE TUNNEL METALLOENZYME 3"/>
    <property type="match status" value="1"/>
</dbReference>
<gene>
    <name evidence="2" type="ORF">DFQ27_004094</name>
</gene>
<keyword evidence="3" id="KW-1185">Reference proteome</keyword>
<dbReference type="SUPFAM" id="SSF55154">
    <property type="entry name" value="CYTH-like phosphatases"/>
    <property type="match status" value="1"/>
</dbReference>
<name>A0A9P6U4U5_9FUNG</name>
<dbReference type="Pfam" id="PF01928">
    <property type="entry name" value="CYTH"/>
    <property type="match status" value="1"/>
</dbReference>
<protein>
    <recommendedName>
        <fullName evidence="1">CYTH domain-containing protein</fullName>
    </recommendedName>
</protein>
<dbReference type="InterPro" id="IPR023577">
    <property type="entry name" value="CYTH_domain"/>
</dbReference>
<dbReference type="Gene3D" id="2.40.320.10">
    <property type="entry name" value="Hypothetical Protein Pfu-838710-001"/>
    <property type="match status" value="1"/>
</dbReference>
<dbReference type="EMBL" id="JAAAJB010000287">
    <property type="protein sequence ID" value="KAG0259352.1"/>
    <property type="molecule type" value="Genomic_DNA"/>
</dbReference>
<dbReference type="PANTHER" id="PTHR34948">
    <property type="entry name" value="OS08G0299200 PROTEIN"/>
    <property type="match status" value="1"/>
</dbReference>
<accession>A0A9P6U4U5</accession>
<feature type="domain" description="CYTH" evidence="1">
    <location>
        <begin position="2"/>
        <end position="154"/>
    </location>
</feature>
<dbReference type="GO" id="GO:0016462">
    <property type="term" value="F:pyrophosphatase activity"/>
    <property type="evidence" value="ECO:0007669"/>
    <property type="project" value="UniProtKB-ARBA"/>
</dbReference>
<evidence type="ECO:0000313" key="2">
    <source>
        <dbReference type="EMBL" id="KAG0259352.1"/>
    </source>
</evidence>
<dbReference type="Proteomes" id="UP000807716">
    <property type="component" value="Unassembled WGS sequence"/>
</dbReference>
<proteinExistence type="predicted"/>
<dbReference type="AlphaFoldDB" id="A0A9P6U4U5"/>
<sequence length="189" mass="21568">MEIEIKIRLASEQHVSALEQALNCPLLAKEDQENIFFEGKHQELIRQRLVFRIRLVHRSDGQSPLAIVALKGNAVLVNGIATCEEEEAPIDSQLALQVIEDPSTIPEVAKRHALLQKIVDRVQCPEGYVVMGRFRNVRHKYAWHGYKVEVDRTTVRAGEASTSLLDDRDITYSFSQRNKFDNMRFASLI</sequence>